<feature type="transmembrane region" description="Helical" evidence="7">
    <location>
        <begin position="71"/>
        <end position="88"/>
    </location>
</feature>
<evidence type="ECO:0000256" key="5">
    <source>
        <dbReference type="ARBA" id="ARBA00022989"/>
    </source>
</evidence>
<accession>A0A1M6IS92</accession>
<keyword evidence="4 7" id="KW-0812">Transmembrane</keyword>
<name>A0A1M6IS92_9FLAO</name>
<dbReference type="InterPro" id="IPR032808">
    <property type="entry name" value="DoxX"/>
</dbReference>
<keyword evidence="9" id="KW-1185">Reference proteome</keyword>
<comment type="subcellular location">
    <subcellularLocation>
        <location evidence="1">Cell membrane</location>
        <topology evidence="1">Multi-pass membrane protein</topology>
    </subcellularLocation>
</comment>
<evidence type="ECO:0000313" key="9">
    <source>
        <dbReference type="Proteomes" id="UP000184172"/>
    </source>
</evidence>
<keyword evidence="5 7" id="KW-1133">Transmembrane helix</keyword>
<evidence type="ECO:0000256" key="3">
    <source>
        <dbReference type="ARBA" id="ARBA00022475"/>
    </source>
</evidence>
<evidence type="ECO:0000256" key="2">
    <source>
        <dbReference type="ARBA" id="ARBA00006679"/>
    </source>
</evidence>
<feature type="transmembrane region" description="Helical" evidence="7">
    <location>
        <begin position="46"/>
        <end position="64"/>
    </location>
</feature>
<dbReference type="Proteomes" id="UP000184172">
    <property type="component" value="Unassembled WGS sequence"/>
</dbReference>
<evidence type="ECO:0000256" key="6">
    <source>
        <dbReference type="ARBA" id="ARBA00023136"/>
    </source>
</evidence>
<evidence type="ECO:0000256" key="1">
    <source>
        <dbReference type="ARBA" id="ARBA00004651"/>
    </source>
</evidence>
<dbReference type="AlphaFoldDB" id="A0A1M6IS92"/>
<dbReference type="Pfam" id="PF07681">
    <property type="entry name" value="DoxX"/>
    <property type="match status" value="1"/>
</dbReference>
<protein>
    <submittedName>
        <fullName evidence="8">Putative oxidoreductase</fullName>
    </submittedName>
</protein>
<reference evidence="9" key="1">
    <citation type="submission" date="2016-11" db="EMBL/GenBank/DDBJ databases">
        <authorList>
            <person name="Varghese N."/>
            <person name="Submissions S."/>
        </authorList>
    </citation>
    <scope>NUCLEOTIDE SEQUENCE [LARGE SCALE GENOMIC DNA]</scope>
    <source>
        <strain evidence="9">DSM 26349</strain>
    </source>
</reference>
<dbReference type="GO" id="GO:0005886">
    <property type="term" value="C:plasma membrane"/>
    <property type="evidence" value="ECO:0007669"/>
    <property type="project" value="UniProtKB-SubCell"/>
</dbReference>
<evidence type="ECO:0000256" key="4">
    <source>
        <dbReference type="ARBA" id="ARBA00022692"/>
    </source>
</evidence>
<comment type="similarity">
    <text evidence="2">Belongs to the DoxX family.</text>
</comment>
<evidence type="ECO:0000256" key="7">
    <source>
        <dbReference type="SAM" id="Phobius"/>
    </source>
</evidence>
<evidence type="ECO:0000313" key="8">
    <source>
        <dbReference type="EMBL" id="SHJ37278.1"/>
    </source>
</evidence>
<proteinExistence type="inferred from homology"/>
<organism evidence="8 9">
    <name type="scientific">Aequorivita viscosa</name>
    <dbReference type="NCBI Taxonomy" id="797419"/>
    <lineage>
        <taxon>Bacteria</taxon>
        <taxon>Pseudomonadati</taxon>
        <taxon>Bacteroidota</taxon>
        <taxon>Flavobacteriia</taxon>
        <taxon>Flavobacteriales</taxon>
        <taxon>Flavobacteriaceae</taxon>
        <taxon>Aequorivita</taxon>
    </lineage>
</organism>
<gene>
    <name evidence="8" type="ORF">SAMN04487908_11527</name>
</gene>
<dbReference type="OrthoDB" id="9813193at2"/>
<dbReference type="STRING" id="797419.SAMN05216556_11827"/>
<dbReference type="PANTHER" id="PTHR33452">
    <property type="entry name" value="OXIDOREDUCTASE CATD-RELATED"/>
    <property type="match status" value="1"/>
</dbReference>
<dbReference type="RefSeq" id="WP_073218774.1">
    <property type="nucleotide sequence ID" value="NZ_FNNS01000018.1"/>
</dbReference>
<dbReference type="InterPro" id="IPR051907">
    <property type="entry name" value="DoxX-like_oxidoreductase"/>
</dbReference>
<keyword evidence="6 7" id="KW-0472">Membrane</keyword>
<dbReference type="PANTHER" id="PTHR33452:SF1">
    <property type="entry name" value="INNER MEMBRANE PROTEIN YPHA-RELATED"/>
    <property type="match status" value="1"/>
</dbReference>
<feature type="transmembrane region" description="Helical" evidence="7">
    <location>
        <begin position="100"/>
        <end position="118"/>
    </location>
</feature>
<keyword evidence="3" id="KW-1003">Cell membrane</keyword>
<dbReference type="EMBL" id="FQYV01000015">
    <property type="protein sequence ID" value="SHJ37278.1"/>
    <property type="molecule type" value="Genomic_DNA"/>
</dbReference>
<sequence>MTQNFGLLFLRVAFSGLMLTHGIPKLLKLISGNFEFADPIGIGPTASLILAVLGEVVFPVLIIIGYKTRLAAIPVVITMLIAAFVHHANDPFGVQEKALMYLAAFISIAILGAGKYSIDRK</sequence>